<comment type="caution">
    <text evidence="1">The sequence shown here is derived from an EMBL/GenBank/DDBJ whole genome shotgun (WGS) entry which is preliminary data.</text>
</comment>
<evidence type="ECO:0000313" key="1">
    <source>
        <dbReference type="EMBL" id="NNU15591.1"/>
    </source>
</evidence>
<protein>
    <submittedName>
        <fullName evidence="1">Uncharacterized protein</fullName>
    </submittedName>
</protein>
<reference evidence="1 2" key="1">
    <citation type="submission" date="2020-05" db="EMBL/GenBank/DDBJ databases">
        <title>Parvularcula mediterraneae sp. nov., isolated from polypropylene straw from shallow seawater of the seashore of Laganas in Zakynthos island, Greece.</title>
        <authorList>
            <person name="Szabo I."/>
            <person name="Al-Omari J."/>
            <person name="Rado J."/>
            <person name="Szerdahelyi G.S."/>
        </authorList>
    </citation>
    <scope>NUCLEOTIDE SEQUENCE [LARGE SCALE GENOMIC DNA]</scope>
    <source>
        <strain evidence="1 2">ZS-1/3</strain>
    </source>
</reference>
<dbReference type="Pfam" id="PF18849">
    <property type="entry name" value="baeRF_family7"/>
    <property type="match status" value="1"/>
</dbReference>
<dbReference type="EMBL" id="JABFCX010000002">
    <property type="protein sequence ID" value="NNU15591.1"/>
    <property type="molecule type" value="Genomic_DNA"/>
</dbReference>
<dbReference type="AlphaFoldDB" id="A0A7Y3W4V3"/>
<proteinExistence type="predicted"/>
<accession>A0A7Y3W4V3</accession>
<sequence>MSQSLREDVIEQLTPFLPDPKPNGELPEARTLSLLFPTPDVDGNQEKWDLIKKNLLSALDNEDLAPKAQREAVSGIVTSLSRSDLPPGGFAVFSDGENTRYFALQRRPEPQLSFDSAPLTAAVLADAQESRRFWLAALDVEDPRLFQVTDGVIEDRTPSEVMTLSEQMKITEPMGAVIWHSSGSVKRSGAPAKFHALGSATEDVKKDDIQNVLTAFGNQIADRVKDQDTLIIAGGPARCGHFRETFSHQSLLDREIHAAGEGLDQDELLSKAYAILSEEAEAGIKDELDNLDLSDPIRGINDIRTASLRGQIETLIISPERLGLTEGEDELMDVSSAPNQGLMDRSVAMAYTLKNGGSLILSAEASKDGAVASKRFG</sequence>
<name>A0A7Y3W4V3_9PROT</name>
<evidence type="ECO:0000313" key="2">
    <source>
        <dbReference type="Proteomes" id="UP000536835"/>
    </source>
</evidence>
<dbReference type="InterPro" id="IPR040837">
    <property type="entry name" value="Bact_RF_family7"/>
</dbReference>
<keyword evidence="2" id="KW-1185">Reference proteome</keyword>
<gene>
    <name evidence="1" type="ORF">HK107_04565</name>
</gene>
<organism evidence="1 2">
    <name type="scientific">Parvularcula mediterranea</name>
    <dbReference type="NCBI Taxonomy" id="2732508"/>
    <lineage>
        <taxon>Bacteria</taxon>
        <taxon>Pseudomonadati</taxon>
        <taxon>Pseudomonadota</taxon>
        <taxon>Alphaproteobacteria</taxon>
        <taxon>Parvularculales</taxon>
        <taxon>Parvularculaceae</taxon>
        <taxon>Parvularcula</taxon>
    </lineage>
</organism>
<dbReference type="RefSeq" id="WP_173197154.1">
    <property type="nucleotide sequence ID" value="NZ_JABFCX010000002.1"/>
</dbReference>
<dbReference type="Proteomes" id="UP000536835">
    <property type="component" value="Unassembled WGS sequence"/>
</dbReference>